<accession>A0A026W587</accession>
<keyword evidence="2" id="KW-1185">Reference proteome</keyword>
<organism evidence="1 2">
    <name type="scientific">Ooceraea biroi</name>
    <name type="common">Clonal raider ant</name>
    <name type="synonym">Cerapachys biroi</name>
    <dbReference type="NCBI Taxonomy" id="2015173"/>
    <lineage>
        <taxon>Eukaryota</taxon>
        <taxon>Metazoa</taxon>
        <taxon>Ecdysozoa</taxon>
        <taxon>Arthropoda</taxon>
        <taxon>Hexapoda</taxon>
        <taxon>Insecta</taxon>
        <taxon>Pterygota</taxon>
        <taxon>Neoptera</taxon>
        <taxon>Endopterygota</taxon>
        <taxon>Hymenoptera</taxon>
        <taxon>Apocrita</taxon>
        <taxon>Aculeata</taxon>
        <taxon>Formicoidea</taxon>
        <taxon>Formicidae</taxon>
        <taxon>Dorylinae</taxon>
        <taxon>Ooceraea</taxon>
    </lineage>
</organism>
<gene>
    <name evidence="1" type="ORF">X777_10831</name>
</gene>
<proteinExistence type="predicted"/>
<dbReference type="AlphaFoldDB" id="A0A026W587"/>
<evidence type="ECO:0000313" key="2">
    <source>
        <dbReference type="Proteomes" id="UP000053097"/>
    </source>
</evidence>
<reference evidence="1 2" key="1">
    <citation type="journal article" date="2014" name="Curr. Biol.">
        <title>The genome of the clonal raider ant Cerapachys biroi.</title>
        <authorList>
            <person name="Oxley P.R."/>
            <person name="Ji L."/>
            <person name="Fetter-Pruneda I."/>
            <person name="McKenzie S.K."/>
            <person name="Li C."/>
            <person name="Hu H."/>
            <person name="Zhang G."/>
            <person name="Kronauer D.J."/>
        </authorList>
    </citation>
    <scope>NUCLEOTIDE SEQUENCE [LARGE SCALE GENOMIC DNA]</scope>
</reference>
<protein>
    <submittedName>
        <fullName evidence="1">Uncharacterized protein</fullName>
    </submittedName>
</protein>
<dbReference type="Proteomes" id="UP000053097">
    <property type="component" value="Unassembled WGS sequence"/>
</dbReference>
<name>A0A026W587_OOCBI</name>
<sequence>MLEGEEQRLTETFAYLGIHAGKAFVGTLQDPGLLHVNTRHCLESDCENSKETVERDIVNTNRNILIIYLCLIFVKIFRVVQSLNYECVKRMMGRRCDEPMVSMEANVTIIIGGTKRHWPNWRRSAERFAFGVAVQLCAATRDFPMHDHLHASQTPKGCSFTGATAAATAIDEVGVTYRTDDGWRWMIAATTPLPLVRGRERLYIRCDSKERRVGAHIAAAPKQTYDLDRPNRFLVGSLPGNRLPSSYANGASYCQCFARPMPPIDRYPVNL</sequence>
<evidence type="ECO:0000313" key="1">
    <source>
        <dbReference type="EMBL" id="EZA50781.1"/>
    </source>
</evidence>
<dbReference type="EMBL" id="KK107447">
    <property type="protein sequence ID" value="EZA50781.1"/>
    <property type="molecule type" value="Genomic_DNA"/>
</dbReference>